<dbReference type="GO" id="GO:0019288">
    <property type="term" value="P:isopentenyl diphosphate biosynthetic process, methylerythritol 4-phosphate pathway"/>
    <property type="evidence" value="ECO:0007669"/>
    <property type="project" value="UniProtKB-UniRule"/>
</dbReference>
<evidence type="ECO:0000256" key="8">
    <source>
        <dbReference type="ARBA" id="ARBA00023229"/>
    </source>
</evidence>
<evidence type="ECO:0000256" key="9">
    <source>
        <dbReference type="ARBA" id="ARBA00032554"/>
    </source>
</evidence>
<dbReference type="GO" id="GO:0050515">
    <property type="term" value="F:4-(cytidine 5'-diphospho)-2-C-methyl-D-erythritol kinase activity"/>
    <property type="evidence" value="ECO:0007669"/>
    <property type="project" value="UniProtKB-UniRule"/>
</dbReference>
<evidence type="ECO:0000256" key="1">
    <source>
        <dbReference type="ARBA" id="ARBA00009684"/>
    </source>
</evidence>
<dbReference type="NCBIfam" id="TIGR00154">
    <property type="entry name" value="ispE"/>
    <property type="match status" value="1"/>
</dbReference>
<dbReference type="RefSeq" id="WP_228848492.1">
    <property type="nucleotide sequence ID" value="NZ_JADCKQ010000005.1"/>
</dbReference>
<dbReference type="UniPathway" id="UPA00056">
    <property type="reaction ID" value="UER00094"/>
</dbReference>
<keyword evidence="4 10" id="KW-0808">Transferase</keyword>
<evidence type="ECO:0000259" key="11">
    <source>
        <dbReference type="Pfam" id="PF00288"/>
    </source>
</evidence>
<evidence type="ECO:0000256" key="5">
    <source>
        <dbReference type="ARBA" id="ARBA00022741"/>
    </source>
</evidence>
<reference evidence="13" key="1">
    <citation type="submission" date="2020-10" db="EMBL/GenBank/DDBJ databases">
        <title>Paenihalocynthiibacter styelae gen. nov., sp. nov., isolated from stalked sea squirt Styela clava.</title>
        <authorList>
            <person name="Kim Y.-O."/>
            <person name="Yoon J.-H."/>
        </authorList>
    </citation>
    <scope>NUCLEOTIDE SEQUENCE</scope>
    <source>
        <strain evidence="13">MYP1-1</strain>
    </source>
</reference>
<organism evidence="13 14">
    <name type="scientific">Halocynthiibacter styelae</name>
    <dbReference type="NCBI Taxonomy" id="2761955"/>
    <lineage>
        <taxon>Bacteria</taxon>
        <taxon>Pseudomonadati</taxon>
        <taxon>Pseudomonadota</taxon>
        <taxon>Alphaproteobacteria</taxon>
        <taxon>Rhodobacterales</taxon>
        <taxon>Paracoccaceae</taxon>
        <taxon>Halocynthiibacter</taxon>
    </lineage>
</organism>
<comment type="caution">
    <text evidence="13">The sequence shown here is derived from an EMBL/GenBank/DDBJ whole genome shotgun (WGS) entry which is preliminary data.</text>
</comment>
<dbReference type="EMBL" id="JADCKQ010000005">
    <property type="protein sequence ID" value="MBI1493665.1"/>
    <property type="molecule type" value="Genomic_DNA"/>
</dbReference>
<sequence>MWFWKKKAQIPSPLPAVVTDVSPGFAPAKVNLALHVTGQRADGYHLLDTLVAFASVGDHLTAEPAGAFSLRVSGPEGAEVPEDDSNLVLRAARLCRGGPRKFHLEKHLPTASGIGGGSSDAAAAVRLMQGDYDTDNMLALGADIPMCLNPVTARVQGIGEDITPLPTFPEMHAVLVNPRVAVSTPPVFKALANKNNPPLSALPGKPEEFLSWLMDQRNDLQAPAEVLFPEITQTLNALQATGPQLARMSGSGATCFAIYDSQDQAKAAATDLQQAHPAWWVKPCVLGSAQTRDHVIGDI</sequence>
<comment type="function">
    <text evidence="10">Catalyzes the phosphorylation of the position 2 hydroxy group of 4-diphosphocytidyl-2C-methyl-D-erythritol.</text>
</comment>
<dbReference type="Gene3D" id="3.30.230.10">
    <property type="match status" value="1"/>
</dbReference>
<dbReference type="EC" id="2.7.1.148" evidence="2 10"/>
<feature type="active site" evidence="10">
    <location>
        <position position="143"/>
    </location>
</feature>
<keyword evidence="6 10" id="KW-0418">Kinase</keyword>
<comment type="catalytic activity">
    <reaction evidence="10">
        <text>4-CDP-2-C-methyl-D-erythritol + ATP = 4-CDP-2-C-methyl-D-erythritol 2-phosphate + ADP + H(+)</text>
        <dbReference type="Rhea" id="RHEA:18437"/>
        <dbReference type="ChEBI" id="CHEBI:15378"/>
        <dbReference type="ChEBI" id="CHEBI:30616"/>
        <dbReference type="ChEBI" id="CHEBI:57823"/>
        <dbReference type="ChEBI" id="CHEBI:57919"/>
        <dbReference type="ChEBI" id="CHEBI:456216"/>
        <dbReference type="EC" id="2.7.1.148"/>
    </reaction>
</comment>
<dbReference type="Pfam" id="PF00288">
    <property type="entry name" value="GHMP_kinases_N"/>
    <property type="match status" value="1"/>
</dbReference>
<dbReference type="InterPro" id="IPR013750">
    <property type="entry name" value="GHMP_kinase_C_dom"/>
</dbReference>
<dbReference type="SUPFAM" id="SSF55060">
    <property type="entry name" value="GHMP Kinase, C-terminal domain"/>
    <property type="match status" value="1"/>
</dbReference>
<feature type="active site" evidence="10">
    <location>
        <position position="29"/>
    </location>
</feature>
<gene>
    <name evidence="10" type="primary">ispE</name>
    <name evidence="13" type="ORF">H1D41_08480</name>
</gene>
<dbReference type="GO" id="GO:0005524">
    <property type="term" value="F:ATP binding"/>
    <property type="evidence" value="ECO:0007669"/>
    <property type="project" value="UniProtKB-UniRule"/>
</dbReference>
<dbReference type="PANTHER" id="PTHR43527">
    <property type="entry name" value="4-DIPHOSPHOCYTIDYL-2-C-METHYL-D-ERYTHRITOL KINASE, CHLOROPLASTIC"/>
    <property type="match status" value="1"/>
</dbReference>
<name>A0A8J7J5C4_9RHOB</name>
<evidence type="ECO:0000256" key="4">
    <source>
        <dbReference type="ARBA" id="ARBA00022679"/>
    </source>
</evidence>
<feature type="domain" description="GHMP kinase N-terminal" evidence="11">
    <location>
        <begin position="86"/>
        <end position="139"/>
    </location>
</feature>
<keyword evidence="8 10" id="KW-0414">Isoprene biosynthesis</keyword>
<keyword evidence="7 10" id="KW-0067">ATP-binding</keyword>
<dbReference type="NCBIfam" id="NF011202">
    <property type="entry name" value="PRK14608.1"/>
    <property type="match status" value="1"/>
</dbReference>
<dbReference type="AlphaFoldDB" id="A0A8J7J5C4"/>
<dbReference type="InterPro" id="IPR020568">
    <property type="entry name" value="Ribosomal_Su5_D2-typ_SF"/>
</dbReference>
<protein>
    <recommendedName>
        <fullName evidence="3 10">4-diphosphocytidyl-2-C-methyl-D-erythritol kinase</fullName>
        <shortName evidence="10">CMK</shortName>
        <ecNumber evidence="2 10">2.7.1.148</ecNumber>
    </recommendedName>
    <alternativeName>
        <fullName evidence="9 10">4-(cytidine-5'-diphospho)-2-C-methyl-D-erythritol kinase</fullName>
    </alternativeName>
</protein>
<keyword evidence="14" id="KW-1185">Reference proteome</keyword>
<dbReference type="Pfam" id="PF08544">
    <property type="entry name" value="GHMP_kinases_C"/>
    <property type="match status" value="1"/>
</dbReference>
<evidence type="ECO:0000256" key="2">
    <source>
        <dbReference type="ARBA" id="ARBA00012052"/>
    </source>
</evidence>
<evidence type="ECO:0000256" key="3">
    <source>
        <dbReference type="ARBA" id="ARBA00017473"/>
    </source>
</evidence>
<feature type="binding site" evidence="10">
    <location>
        <begin position="109"/>
        <end position="119"/>
    </location>
    <ligand>
        <name>ATP</name>
        <dbReference type="ChEBI" id="CHEBI:30616"/>
    </ligand>
</feature>
<evidence type="ECO:0000313" key="14">
    <source>
        <dbReference type="Proteomes" id="UP000640583"/>
    </source>
</evidence>
<feature type="domain" description="GHMP kinase C-terminal" evidence="12">
    <location>
        <begin position="216"/>
        <end position="275"/>
    </location>
</feature>
<dbReference type="Gene3D" id="3.30.70.890">
    <property type="entry name" value="GHMP kinase, C-terminal domain"/>
    <property type="match status" value="1"/>
</dbReference>
<dbReference type="InterPro" id="IPR036554">
    <property type="entry name" value="GHMP_kinase_C_sf"/>
</dbReference>
<dbReference type="HAMAP" id="MF_00061">
    <property type="entry name" value="IspE"/>
    <property type="match status" value="1"/>
</dbReference>
<dbReference type="InterPro" id="IPR014721">
    <property type="entry name" value="Ribsml_uS5_D2-typ_fold_subgr"/>
</dbReference>
<evidence type="ECO:0000256" key="10">
    <source>
        <dbReference type="HAMAP-Rule" id="MF_00061"/>
    </source>
</evidence>
<evidence type="ECO:0000256" key="7">
    <source>
        <dbReference type="ARBA" id="ARBA00022840"/>
    </source>
</evidence>
<proteinExistence type="inferred from homology"/>
<evidence type="ECO:0000259" key="12">
    <source>
        <dbReference type="Pfam" id="PF08544"/>
    </source>
</evidence>
<evidence type="ECO:0000256" key="6">
    <source>
        <dbReference type="ARBA" id="ARBA00022777"/>
    </source>
</evidence>
<comment type="similarity">
    <text evidence="1 10">Belongs to the GHMP kinase family. IspE subfamily.</text>
</comment>
<dbReference type="Proteomes" id="UP000640583">
    <property type="component" value="Unassembled WGS sequence"/>
</dbReference>
<accession>A0A8J7J5C4</accession>
<evidence type="ECO:0000313" key="13">
    <source>
        <dbReference type="EMBL" id="MBI1493665.1"/>
    </source>
</evidence>
<keyword evidence="5 10" id="KW-0547">Nucleotide-binding</keyword>
<dbReference type="SUPFAM" id="SSF54211">
    <property type="entry name" value="Ribosomal protein S5 domain 2-like"/>
    <property type="match status" value="1"/>
</dbReference>
<dbReference type="GO" id="GO:0016114">
    <property type="term" value="P:terpenoid biosynthetic process"/>
    <property type="evidence" value="ECO:0007669"/>
    <property type="project" value="UniProtKB-UniRule"/>
</dbReference>
<dbReference type="InterPro" id="IPR004424">
    <property type="entry name" value="IspE"/>
</dbReference>
<comment type="pathway">
    <text evidence="10">Isoprenoid biosynthesis; isopentenyl diphosphate biosynthesis via DXP pathway; isopentenyl diphosphate from 1-deoxy-D-xylulose 5-phosphate: step 3/6.</text>
</comment>
<dbReference type="PANTHER" id="PTHR43527:SF2">
    <property type="entry name" value="4-DIPHOSPHOCYTIDYL-2-C-METHYL-D-ERYTHRITOL KINASE, CHLOROPLASTIC"/>
    <property type="match status" value="1"/>
</dbReference>
<dbReference type="InterPro" id="IPR006204">
    <property type="entry name" value="GHMP_kinase_N_dom"/>
</dbReference>
<dbReference type="PIRSF" id="PIRSF010376">
    <property type="entry name" value="IspE"/>
    <property type="match status" value="1"/>
</dbReference>